<dbReference type="EMBL" id="JAPTMY010000002">
    <property type="protein sequence ID" value="MCZ0856719.1"/>
    <property type="molecule type" value="Genomic_DNA"/>
</dbReference>
<sequence>MAAQVTMRQVADLAGVSAKTVSNVMRGTGGASQATRERVLAAVRELGYRVNPRAAALRSGRHGAIALAVPTLQQPTYALLAAELMRAAEPVPVVLELTRAERSTELALLQGSWRSRCDALVLVPRGTDPAARAYEDADDAVVLIADDGPAGLTRITCPPRAQGDLVARHLSGLGRRRAAVLGITDPADRWTEACEASLRRAGLEVPPQAVIRLAEPDGVRGGVEAVTRLLHQGSDVEAVVCHNDAIASGALSTLLRRGARVPEDVVVIGRGDTETAAFATPPLTSVSCAAEATAAAAMAHFRARLTDPLPRPRTIEVAPALTVRRSSSSKSSEPSGSLGSSGSSGS</sequence>
<proteinExistence type="predicted"/>
<evidence type="ECO:0000256" key="2">
    <source>
        <dbReference type="ARBA" id="ARBA00023125"/>
    </source>
</evidence>
<evidence type="ECO:0000256" key="1">
    <source>
        <dbReference type="ARBA" id="ARBA00023015"/>
    </source>
</evidence>
<dbReference type="InterPro" id="IPR000843">
    <property type="entry name" value="HTH_LacI"/>
</dbReference>
<comment type="caution">
    <text evidence="6">The sequence shown here is derived from an EMBL/GenBank/DDBJ whole genome shotgun (WGS) entry which is preliminary data.</text>
</comment>
<dbReference type="Pfam" id="PF13377">
    <property type="entry name" value="Peripla_BP_3"/>
    <property type="match status" value="1"/>
</dbReference>
<dbReference type="CDD" id="cd06267">
    <property type="entry name" value="PBP1_LacI_sugar_binding-like"/>
    <property type="match status" value="1"/>
</dbReference>
<keyword evidence="1" id="KW-0805">Transcription regulation</keyword>
<gene>
    <name evidence="6" type="ORF">OHJ16_01465</name>
</gene>
<dbReference type="PANTHER" id="PTHR30146">
    <property type="entry name" value="LACI-RELATED TRANSCRIPTIONAL REPRESSOR"/>
    <property type="match status" value="1"/>
</dbReference>
<accession>A0ABT4I4S6</accession>
<evidence type="ECO:0000259" key="5">
    <source>
        <dbReference type="PROSITE" id="PS50932"/>
    </source>
</evidence>
<dbReference type="SUPFAM" id="SSF53822">
    <property type="entry name" value="Periplasmic binding protein-like I"/>
    <property type="match status" value="1"/>
</dbReference>
<dbReference type="InterPro" id="IPR046335">
    <property type="entry name" value="LacI/GalR-like_sensor"/>
</dbReference>
<reference evidence="6" key="1">
    <citation type="submission" date="2022-10" db="EMBL/GenBank/DDBJ databases">
        <title>Genome sequence of Actinomyces israelii ATCC 10048.</title>
        <authorList>
            <person name="Watt R.M."/>
            <person name="Tong W.M."/>
        </authorList>
    </citation>
    <scope>NUCLEOTIDE SEQUENCE</scope>
    <source>
        <strain evidence="6">ATCC 10048</strain>
    </source>
</reference>
<dbReference type="PROSITE" id="PS50932">
    <property type="entry name" value="HTH_LACI_2"/>
    <property type="match status" value="1"/>
</dbReference>
<dbReference type="Gene3D" id="1.10.260.40">
    <property type="entry name" value="lambda repressor-like DNA-binding domains"/>
    <property type="match status" value="1"/>
</dbReference>
<dbReference type="InterPro" id="IPR028082">
    <property type="entry name" value="Peripla_BP_I"/>
</dbReference>
<keyword evidence="7" id="KW-1185">Reference proteome</keyword>
<keyword evidence="3" id="KW-0804">Transcription</keyword>
<dbReference type="Proteomes" id="UP001072034">
    <property type="component" value="Unassembled WGS sequence"/>
</dbReference>
<dbReference type="GO" id="GO:0003677">
    <property type="term" value="F:DNA binding"/>
    <property type="evidence" value="ECO:0007669"/>
    <property type="project" value="UniProtKB-KW"/>
</dbReference>
<dbReference type="RefSeq" id="WP_268916435.1">
    <property type="nucleotide sequence ID" value="NZ_JAPTMY010000002.1"/>
</dbReference>
<dbReference type="CDD" id="cd01392">
    <property type="entry name" value="HTH_LacI"/>
    <property type="match status" value="1"/>
</dbReference>
<feature type="region of interest" description="Disordered" evidence="4">
    <location>
        <begin position="317"/>
        <end position="346"/>
    </location>
</feature>
<dbReference type="Gene3D" id="3.40.50.2300">
    <property type="match status" value="2"/>
</dbReference>
<evidence type="ECO:0000313" key="7">
    <source>
        <dbReference type="Proteomes" id="UP001072034"/>
    </source>
</evidence>
<organism evidence="6 7">
    <name type="scientific">Actinomyces israelii</name>
    <dbReference type="NCBI Taxonomy" id="1659"/>
    <lineage>
        <taxon>Bacteria</taxon>
        <taxon>Bacillati</taxon>
        <taxon>Actinomycetota</taxon>
        <taxon>Actinomycetes</taxon>
        <taxon>Actinomycetales</taxon>
        <taxon>Actinomycetaceae</taxon>
        <taxon>Actinomyces</taxon>
    </lineage>
</organism>
<dbReference type="SMART" id="SM00354">
    <property type="entry name" value="HTH_LACI"/>
    <property type="match status" value="1"/>
</dbReference>
<evidence type="ECO:0000256" key="3">
    <source>
        <dbReference type="ARBA" id="ARBA00023163"/>
    </source>
</evidence>
<dbReference type="SUPFAM" id="SSF47413">
    <property type="entry name" value="lambda repressor-like DNA-binding domains"/>
    <property type="match status" value="1"/>
</dbReference>
<dbReference type="InterPro" id="IPR010982">
    <property type="entry name" value="Lambda_DNA-bd_dom_sf"/>
</dbReference>
<dbReference type="Pfam" id="PF00356">
    <property type="entry name" value="LacI"/>
    <property type="match status" value="1"/>
</dbReference>
<keyword evidence="2 6" id="KW-0238">DNA-binding</keyword>
<protein>
    <submittedName>
        <fullName evidence="6">LacI family DNA-binding transcriptional regulator</fullName>
    </submittedName>
</protein>
<dbReference type="PANTHER" id="PTHR30146:SF109">
    <property type="entry name" value="HTH-TYPE TRANSCRIPTIONAL REGULATOR GALS"/>
    <property type="match status" value="1"/>
</dbReference>
<name>A0ABT4I4S6_9ACTO</name>
<evidence type="ECO:0000313" key="6">
    <source>
        <dbReference type="EMBL" id="MCZ0856719.1"/>
    </source>
</evidence>
<feature type="domain" description="HTH lacI-type" evidence="5">
    <location>
        <begin position="5"/>
        <end position="59"/>
    </location>
</feature>
<feature type="compositionally biased region" description="Low complexity" evidence="4">
    <location>
        <begin position="326"/>
        <end position="346"/>
    </location>
</feature>
<evidence type="ECO:0000256" key="4">
    <source>
        <dbReference type="SAM" id="MobiDB-lite"/>
    </source>
</evidence>